<feature type="compositionally biased region" description="Pro residues" evidence="1">
    <location>
        <begin position="349"/>
        <end position="358"/>
    </location>
</feature>
<dbReference type="Proteomes" id="UP000636479">
    <property type="component" value="Unassembled WGS sequence"/>
</dbReference>
<dbReference type="RefSeq" id="XP_037221137.1">
    <property type="nucleotide sequence ID" value="XM_037363216.1"/>
</dbReference>
<feature type="region of interest" description="Disordered" evidence="1">
    <location>
        <begin position="445"/>
        <end position="646"/>
    </location>
</feature>
<accession>A0A8H6SUH9</accession>
<name>A0A8H6SUH9_9AGAR</name>
<dbReference type="EMBL" id="JACAZF010000005">
    <property type="protein sequence ID" value="KAF7304165.1"/>
    <property type="molecule type" value="Genomic_DNA"/>
</dbReference>
<feature type="region of interest" description="Disordered" evidence="1">
    <location>
        <begin position="196"/>
        <end position="233"/>
    </location>
</feature>
<feature type="region of interest" description="Disordered" evidence="1">
    <location>
        <begin position="308"/>
        <end position="394"/>
    </location>
</feature>
<dbReference type="GeneID" id="59345732"/>
<feature type="compositionally biased region" description="Acidic residues" evidence="1">
    <location>
        <begin position="579"/>
        <end position="606"/>
    </location>
</feature>
<feature type="compositionally biased region" description="Low complexity" evidence="1">
    <location>
        <begin position="633"/>
        <end position="646"/>
    </location>
</feature>
<protein>
    <submittedName>
        <fullName evidence="2">Uncharacterized protein</fullName>
    </submittedName>
</protein>
<organism evidence="2 3">
    <name type="scientific">Mycena indigotica</name>
    <dbReference type="NCBI Taxonomy" id="2126181"/>
    <lineage>
        <taxon>Eukaryota</taxon>
        <taxon>Fungi</taxon>
        <taxon>Dikarya</taxon>
        <taxon>Basidiomycota</taxon>
        <taxon>Agaricomycotina</taxon>
        <taxon>Agaricomycetes</taxon>
        <taxon>Agaricomycetidae</taxon>
        <taxon>Agaricales</taxon>
        <taxon>Marasmiineae</taxon>
        <taxon>Mycenaceae</taxon>
        <taxon>Mycena</taxon>
    </lineage>
</organism>
<evidence type="ECO:0000313" key="2">
    <source>
        <dbReference type="EMBL" id="KAF7304165.1"/>
    </source>
</evidence>
<evidence type="ECO:0000256" key="1">
    <source>
        <dbReference type="SAM" id="MobiDB-lite"/>
    </source>
</evidence>
<dbReference type="OrthoDB" id="2162994at2759"/>
<feature type="compositionally biased region" description="Basic and acidic residues" evidence="1">
    <location>
        <begin position="311"/>
        <end position="340"/>
    </location>
</feature>
<keyword evidence="3" id="KW-1185">Reference proteome</keyword>
<proteinExistence type="predicted"/>
<comment type="caution">
    <text evidence="2">The sequence shown here is derived from an EMBL/GenBank/DDBJ whole genome shotgun (WGS) entry which is preliminary data.</text>
</comment>
<evidence type="ECO:0000313" key="3">
    <source>
        <dbReference type="Proteomes" id="UP000636479"/>
    </source>
</evidence>
<gene>
    <name evidence="2" type="ORF">MIND_00648500</name>
</gene>
<sequence length="646" mass="69302">MASACVRRVQEDWGDISQLSRRVSALCNALNGPRSLLAVFPTRTRRRQCGSQIPEGFKRNGRAASSARNGRACCKNPERRAEFSRGTLEAEMVGSAIGPLRLLQISRETAQRLGICAQDERTACAQAERDAAVARLHAVASAWTQVAEHLALADARAHDARAGFTRLVREGGGPLVLAEAAPQLSVRYEVLHQGENRERREKYAAGQSGAAQHAPHIITQQAPVPGPTSLGKRPRGEHGLLACVRVQEAERGGLRLWRLFHFHAVKRRAHPGTADAARDTPAARARSLPARAAALAAAPRRAPRALAVCAERGRRRDAARERAGTRRASDWRAGRRDSSKDNYYAQHAVPPPPVPAAQPQPQSAAQPLAAQPTLPAPLTTPAAPAPPAPAFPATNAQNQRICRQCGMAGRYKDGKCVEKWGPGPLGPGTVCDRCRKKMKRVERRGTAEGLVGSQGQILQPPPAPQAQQQRVARSDTVLNVSPGRPERERHAHAHGHGQESGLRSSLSGPAQARTQHRPSPPAPPAHVPSRAAHREVQAPGILPPLALSMGGAARTRSPGTIEHGARHGRSPKHQRDPYADEEEEEDAEADAEAETEEVDEINDDGEPGPAAEMDSELLDAVDAAEGRRRSVESHASGSRSGSGRED</sequence>
<feature type="compositionally biased region" description="Low complexity" evidence="1">
    <location>
        <begin position="359"/>
        <end position="382"/>
    </location>
</feature>
<reference evidence="2" key="1">
    <citation type="submission" date="2020-05" db="EMBL/GenBank/DDBJ databases">
        <title>Mycena genomes resolve the evolution of fungal bioluminescence.</title>
        <authorList>
            <person name="Tsai I.J."/>
        </authorList>
    </citation>
    <scope>NUCLEOTIDE SEQUENCE</scope>
    <source>
        <strain evidence="2">171206Taipei</strain>
    </source>
</reference>
<dbReference type="AlphaFoldDB" id="A0A8H6SUH9"/>